<gene>
    <name evidence="2" type="ORF">JYU06_00410</name>
</gene>
<comment type="caution">
    <text evidence="2">The sequence shown here is derived from an EMBL/GenBank/DDBJ whole genome shotgun (WGS) entry which is preliminary data.</text>
</comment>
<reference evidence="2 3" key="1">
    <citation type="submission" date="2021-02" db="EMBL/GenBank/DDBJ databases">
        <title>Activity-based single-cell genomes from oceanic crustal fluid captures similar information to metagenomic and metatranscriptomic surveys with orders of magnitude less sampling.</title>
        <authorList>
            <person name="D'Angelo T.S."/>
            <person name="Orcutt B.N."/>
        </authorList>
    </citation>
    <scope>NUCLEOTIDE SEQUENCE [LARGE SCALE GENOMIC DNA]</scope>
    <source>
        <strain evidence="2">AH-315-G02</strain>
    </source>
</reference>
<sequence length="308" mass="33009">MHAYPSTLLTGLVSFLLFGCAASTLTTIEKQGGTALNAQEIFDLCSENTLRLISSDFDSYVFFSRDGSLSASSIFNNNVDYGSWDIKSDDKICIKFAVWYFGDTNCYSTYKDPEKAQHLFFTSNGALAYTVTASTGNSQGMKIKTKKDQKAIYVRQSLSQEQSVQNPASISAAAARPPVQVAVPTNSGLTVAKEEVKYTVKSMAQNCPNCNFEDTDLRQAHLVGANLQGANLKGADLSRANLRRANLEGANLSGATLLSTNLPGANLKDSDLSGADLTGSNLIRADFTGAEMKGCILDNTLQEGTLGL</sequence>
<dbReference type="PANTHER" id="PTHR14136">
    <property type="entry name" value="BTB_POZ DOMAIN-CONTAINING PROTEIN KCTD9"/>
    <property type="match status" value="1"/>
</dbReference>
<proteinExistence type="predicted"/>
<dbReference type="EMBL" id="JAFITO010000002">
    <property type="protein sequence ID" value="MBN4067975.1"/>
    <property type="molecule type" value="Genomic_DNA"/>
</dbReference>
<dbReference type="SUPFAM" id="SSF141571">
    <property type="entry name" value="Pentapeptide repeat-like"/>
    <property type="match status" value="1"/>
</dbReference>
<keyword evidence="3" id="KW-1185">Reference proteome</keyword>
<feature type="chain" id="PRO_5046936433" evidence="1">
    <location>
        <begin position="22"/>
        <end position="308"/>
    </location>
</feature>
<protein>
    <submittedName>
        <fullName evidence="2">Pentapeptide repeat-containing protein</fullName>
    </submittedName>
</protein>
<dbReference type="InterPro" id="IPR051082">
    <property type="entry name" value="Pentapeptide-BTB/POZ_domain"/>
</dbReference>
<dbReference type="PANTHER" id="PTHR14136:SF17">
    <property type="entry name" value="BTB_POZ DOMAIN-CONTAINING PROTEIN KCTD9"/>
    <property type="match status" value="1"/>
</dbReference>
<feature type="signal peptide" evidence="1">
    <location>
        <begin position="1"/>
        <end position="21"/>
    </location>
</feature>
<dbReference type="Proteomes" id="UP000717534">
    <property type="component" value="Unassembled WGS sequence"/>
</dbReference>
<organism evidence="2 3">
    <name type="scientific">Desulfotalea psychrophila</name>
    <dbReference type="NCBI Taxonomy" id="84980"/>
    <lineage>
        <taxon>Bacteria</taxon>
        <taxon>Pseudomonadati</taxon>
        <taxon>Thermodesulfobacteriota</taxon>
        <taxon>Desulfobulbia</taxon>
        <taxon>Desulfobulbales</taxon>
        <taxon>Desulfocapsaceae</taxon>
        <taxon>Desulfotalea</taxon>
    </lineage>
</organism>
<accession>A0ABS3AXB1</accession>
<evidence type="ECO:0000313" key="2">
    <source>
        <dbReference type="EMBL" id="MBN4067975.1"/>
    </source>
</evidence>
<name>A0ABS3AXB1_9BACT</name>
<dbReference type="InterPro" id="IPR001646">
    <property type="entry name" value="5peptide_repeat"/>
</dbReference>
<dbReference type="Gene3D" id="2.160.20.80">
    <property type="entry name" value="E3 ubiquitin-protein ligase SopA"/>
    <property type="match status" value="1"/>
</dbReference>
<dbReference type="Pfam" id="PF00805">
    <property type="entry name" value="Pentapeptide"/>
    <property type="match status" value="2"/>
</dbReference>
<keyword evidence="1" id="KW-0732">Signal</keyword>
<evidence type="ECO:0000313" key="3">
    <source>
        <dbReference type="Proteomes" id="UP000717534"/>
    </source>
</evidence>
<evidence type="ECO:0000256" key="1">
    <source>
        <dbReference type="SAM" id="SignalP"/>
    </source>
</evidence>